<dbReference type="Pfam" id="PF13517">
    <property type="entry name" value="FG-GAP_3"/>
    <property type="match status" value="3"/>
</dbReference>
<protein>
    <recommendedName>
        <fullName evidence="4">VCBS repeat-containing protein</fullName>
    </recommendedName>
</protein>
<accession>A0A382BZD5</accession>
<dbReference type="EMBL" id="UINC01032009">
    <property type="protein sequence ID" value="SVB18979.1"/>
    <property type="molecule type" value="Genomic_DNA"/>
</dbReference>
<keyword evidence="1" id="KW-0732">Signal</keyword>
<dbReference type="InterPro" id="IPR013517">
    <property type="entry name" value="FG-GAP"/>
</dbReference>
<dbReference type="InterPro" id="IPR028994">
    <property type="entry name" value="Integrin_alpha_N"/>
</dbReference>
<evidence type="ECO:0008006" key="4">
    <source>
        <dbReference type="Google" id="ProtNLM"/>
    </source>
</evidence>
<feature type="transmembrane region" description="Helical" evidence="2">
    <location>
        <begin position="12"/>
        <end position="32"/>
    </location>
</feature>
<dbReference type="AlphaFoldDB" id="A0A382BZD5"/>
<dbReference type="SUPFAM" id="SSF69318">
    <property type="entry name" value="Integrin alpha N-terminal domain"/>
    <property type="match status" value="2"/>
</dbReference>
<reference evidence="3" key="1">
    <citation type="submission" date="2018-05" db="EMBL/GenBank/DDBJ databases">
        <authorList>
            <person name="Lanie J.A."/>
            <person name="Ng W.-L."/>
            <person name="Kazmierczak K.M."/>
            <person name="Andrzejewski T.M."/>
            <person name="Davidsen T.M."/>
            <person name="Wayne K.J."/>
            <person name="Tettelin H."/>
            <person name="Glass J.I."/>
            <person name="Rusch D."/>
            <person name="Podicherti R."/>
            <person name="Tsui H.-C.T."/>
            <person name="Winkler M.E."/>
        </authorList>
    </citation>
    <scope>NUCLEOTIDE SEQUENCE</scope>
</reference>
<dbReference type="Gene3D" id="2.130.10.130">
    <property type="entry name" value="Integrin alpha, N-terminal"/>
    <property type="match status" value="1"/>
</dbReference>
<proteinExistence type="predicted"/>
<gene>
    <name evidence="3" type="ORF">METZ01_LOCUS171833</name>
</gene>
<dbReference type="PANTHER" id="PTHR44103:SF1">
    <property type="entry name" value="PROPROTEIN CONVERTASE P"/>
    <property type="match status" value="1"/>
</dbReference>
<organism evidence="3">
    <name type="scientific">marine metagenome</name>
    <dbReference type="NCBI Taxonomy" id="408172"/>
    <lineage>
        <taxon>unclassified sequences</taxon>
        <taxon>metagenomes</taxon>
        <taxon>ecological metagenomes</taxon>
    </lineage>
</organism>
<keyword evidence="2" id="KW-0812">Transmembrane</keyword>
<feature type="non-terminal residue" evidence="3">
    <location>
        <position position="401"/>
    </location>
</feature>
<name>A0A382BZD5_9ZZZZ</name>
<dbReference type="PANTHER" id="PTHR44103">
    <property type="entry name" value="PROPROTEIN CONVERTASE P"/>
    <property type="match status" value="1"/>
</dbReference>
<evidence type="ECO:0000313" key="3">
    <source>
        <dbReference type="EMBL" id="SVB18979.1"/>
    </source>
</evidence>
<sequence>MSFIENDNSRFRYFCLKGYLFIVAAICLSFPLNAQFAQINIENGNKNNSISTADLDGDNDLDVLALSILSGELRVHWLKNDGRENFENITIKQIDGTAVTPGHIIGSDLDHDGDNDVILVSEKLGLYWFENTDGSGTFSDTIKILKNPDLNIHWHTADLYAVDIDNDEDIDILSQKSRKELGLYYNNCAQNPNCWSGSEKPQFTEKKVGDGFGSIDLTDLDGDGDLDVLTMGDDEKKPVWFESDLSDDSFTQHDLPLMSGFNDIMWARWGDMDSDSDMDIVAGDWGAHKLIWYKNDGSENFTGIEIANDADSSKNILDISVKDINGDGHLDIVTGNWNSPNNIYYNDGNPDPTFTRKIINNIPKNKTYRIEVSDLDQDGTMDILYANFYGTADYGIGWYNN</sequence>
<keyword evidence="2" id="KW-1133">Transmembrane helix</keyword>
<evidence type="ECO:0000256" key="2">
    <source>
        <dbReference type="SAM" id="Phobius"/>
    </source>
</evidence>
<keyword evidence="2" id="KW-0472">Membrane</keyword>
<evidence type="ECO:0000256" key="1">
    <source>
        <dbReference type="ARBA" id="ARBA00022729"/>
    </source>
</evidence>